<name>B7N7U3_ECOLU</name>
<dbReference type="STRING" id="585056.ECUMN_0070"/>
<accession>B7N7U3</accession>
<dbReference type="KEGG" id="eum:ECUMN_0070"/>
<dbReference type="EMBL" id="CU928163">
    <property type="protein sequence ID" value="CAR11293.1"/>
    <property type="molecule type" value="Genomic_DNA"/>
</dbReference>
<dbReference type="Proteomes" id="UP000007097">
    <property type="component" value="Chromosome"/>
</dbReference>
<dbReference type="AlphaFoldDB" id="B7N7U3"/>
<evidence type="ECO:0000313" key="2">
    <source>
        <dbReference type="Proteomes" id="UP000007097"/>
    </source>
</evidence>
<gene>
    <name evidence="1" type="ordered locus">ECUMN_0070</name>
</gene>
<organism evidence="1 2">
    <name type="scientific">Escherichia coli O17:K52:H18 (strain UMN026 / ExPEC)</name>
    <dbReference type="NCBI Taxonomy" id="585056"/>
    <lineage>
        <taxon>Bacteria</taxon>
        <taxon>Pseudomonadati</taxon>
        <taxon>Pseudomonadota</taxon>
        <taxon>Gammaproteobacteria</taxon>
        <taxon>Enterobacterales</taxon>
        <taxon>Enterobacteriaceae</taxon>
        <taxon>Escherichia</taxon>
    </lineage>
</organism>
<evidence type="ECO:0000313" key="1">
    <source>
        <dbReference type="EMBL" id="CAR11293.1"/>
    </source>
</evidence>
<reference evidence="2" key="1">
    <citation type="journal article" date="2009" name="PLoS Genet.">
        <title>Organised genome dynamics in the Escherichia coli species results in highly diverse adaptive paths.</title>
        <authorList>
            <person name="Touchon M."/>
            <person name="Hoede C."/>
            <person name="Tenaillon O."/>
            <person name="Barbe V."/>
            <person name="Baeriswyl S."/>
            <person name="Bidet P."/>
            <person name="Bingen E."/>
            <person name="Bonacorsi S."/>
            <person name="Bouchier C."/>
            <person name="Bouvet O."/>
            <person name="Calteau A."/>
            <person name="Chiapello H."/>
            <person name="Clermont O."/>
            <person name="Cruveiller S."/>
            <person name="Danchin A."/>
            <person name="Diard M."/>
            <person name="Dossat C."/>
            <person name="Karoui M.E."/>
            <person name="Frapy E."/>
            <person name="Garry L."/>
            <person name="Ghigo J.M."/>
            <person name="Gilles A.M."/>
            <person name="Johnson J."/>
            <person name="Le Bouguenec C."/>
            <person name="Lescat M."/>
            <person name="Mangenot S."/>
            <person name="Martinez-Jehanne V."/>
            <person name="Matic I."/>
            <person name="Nassif X."/>
            <person name="Oztas S."/>
            <person name="Petit M.A."/>
            <person name="Pichon C."/>
            <person name="Rouy Z."/>
            <person name="Ruf C.S."/>
            <person name="Schneider D."/>
            <person name="Tourret J."/>
            <person name="Vacherie B."/>
            <person name="Vallenet D."/>
            <person name="Medigue C."/>
            <person name="Rocha E.P.C."/>
            <person name="Denamur E."/>
        </authorList>
    </citation>
    <scope>NUCLEOTIDE SEQUENCE [LARGE SCALE GENOMIC DNA]</scope>
    <source>
        <strain evidence="2">UMN026 / ExPEC</strain>
    </source>
</reference>
<proteinExistence type="predicted"/>
<dbReference type="HOGENOM" id="CLU_2681887_0_0_6"/>
<protein>
    <submittedName>
        <fullName evidence="1">Uncharacterized protein</fullName>
    </submittedName>
</protein>
<sequence length="74" mass="7966">MTVLRDSFGSKLPSYANTSLIAERILAFLIRLLYGLLVDNKITTLTPFSTGCHADACAEKIPVEPDPDNAGEGI</sequence>